<dbReference type="InterPro" id="IPR038050">
    <property type="entry name" value="Neuro_actylchol_rec"/>
</dbReference>
<organism evidence="5 6">
    <name type="scientific">Phytophthora palmivora</name>
    <dbReference type="NCBI Taxonomy" id="4796"/>
    <lineage>
        <taxon>Eukaryota</taxon>
        <taxon>Sar</taxon>
        <taxon>Stramenopiles</taxon>
        <taxon>Oomycota</taxon>
        <taxon>Peronosporomycetes</taxon>
        <taxon>Peronosporales</taxon>
        <taxon>Peronosporaceae</taxon>
        <taxon>Phytophthora</taxon>
    </lineage>
</organism>
<evidence type="ECO:0000313" key="6">
    <source>
        <dbReference type="Proteomes" id="UP000237271"/>
    </source>
</evidence>
<dbReference type="InterPro" id="IPR036734">
    <property type="entry name" value="Neur_chan_lig-bd_sf"/>
</dbReference>
<feature type="compositionally biased region" description="Basic and acidic residues" evidence="3">
    <location>
        <begin position="1663"/>
        <end position="1684"/>
    </location>
</feature>
<dbReference type="InterPro" id="IPR011048">
    <property type="entry name" value="Haem_d1_sf"/>
</dbReference>
<feature type="transmembrane region" description="Helical" evidence="4">
    <location>
        <begin position="1202"/>
        <end position="1229"/>
    </location>
</feature>
<dbReference type="Pfam" id="PF10282">
    <property type="entry name" value="Lactonase"/>
    <property type="match status" value="1"/>
</dbReference>
<accession>A0A2P4X4C0</accession>
<evidence type="ECO:0000256" key="1">
    <source>
        <dbReference type="ARBA" id="ARBA00004141"/>
    </source>
</evidence>
<keyword evidence="4" id="KW-0472">Membrane</keyword>
<keyword evidence="6" id="KW-1185">Reference proteome</keyword>
<evidence type="ECO:0000256" key="4">
    <source>
        <dbReference type="SAM" id="Phobius"/>
    </source>
</evidence>
<feature type="compositionally biased region" description="Basic and acidic residues" evidence="3">
    <location>
        <begin position="1638"/>
        <end position="1654"/>
    </location>
</feature>
<feature type="region of interest" description="Disordered" evidence="3">
    <location>
        <begin position="1638"/>
        <end position="1684"/>
    </location>
</feature>
<evidence type="ECO:0000313" key="5">
    <source>
        <dbReference type="EMBL" id="POM60393.1"/>
    </source>
</evidence>
<dbReference type="FunFam" id="2.130.10.10:FF:000306">
    <property type="entry name" value="3-carboxymuconate cyclase"/>
    <property type="match status" value="1"/>
</dbReference>
<feature type="transmembrane region" description="Helical" evidence="4">
    <location>
        <begin position="822"/>
        <end position="851"/>
    </location>
</feature>
<reference evidence="5 6" key="1">
    <citation type="journal article" date="2017" name="Genome Biol. Evol.">
        <title>Phytophthora megakarya and P. palmivora, closely related causal agents of cacao black pod rot, underwent increases in genome sizes and gene numbers by different mechanisms.</title>
        <authorList>
            <person name="Ali S.S."/>
            <person name="Shao J."/>
            <person name="Lary D.J."/>
            <person name="Kronmiller B."/>
            <person name="Shen D."/>
            <person name="Strem M.D."/>
            <person name="Amoako-Attah I."/>
            <person name="Akrofi A.Y."/>
            <person name="Begoude B.A."/>
            <person name="Ten Hoopen G.M."/>
            <person name="Coulibaly K."/>
            <person name="Kebe B.I."/>
            <person name="Melnick R.L."/>
            <person name="Guiltinan M.J."/>
            <person name="Tyler B.M."/>
            <person name="Meinhardt L.W."/>
            <person name="Bailey B.A."/>
        </authorList>
    </citation>
    <scope>NUCLEOTIDE SEQUENCE [LARGE SCALE GENOMIC DNA]</scope>
    <source>
        <strain evidence="6">sbr112.9</strain>
    </source>
</reference>
<keyword evidence="4" id="KW-1133">Transmembrane helix</keyword>
<comment type="caution">
    <text evidence="5">The sequence shown here is derived from an EMBL/GenBank/DDBJ whole genome shotgun (WGS) entry which is preliminary data.</text>
</comment>
<gene>
    <name evidence="5" type="ORF">PHPALM_30765</name>
</gene>
<keyword evidence="4" id="KW-0812">Transmembrane</keyword>
<dbReference type="InterPro" id="IPR050282">
    <property type="entry name" value="Cycloisomerase_2"/>
</dbReference>
<dbReference type="EMBL" id="NCKW01016879">
    <property type="protein sequence ID" value="POM60393.1"/>
    <property type="molecule type" value="Genomic_DNA"/>
</dbReference>
<dbReference type="SUPFAM" id="SSF51004">
    <property type="entry name" value="C-terminal (heme d1) domain of cytochrome cd1-nitrite reductase"/>
    <property type="match status" value="1"/>
</dbReference>
<comment type="subcellular location">
    <subcellularLocation>
        <location evidence="1">Membrane</location>
        <topology evidence="1">Multi-pass membrane protein</topology>
    </subcellularLocation>
</comment>
<feature type="non-terminal residue" evidence="5">
    <location>
        <position position="1684"/>
    </location>
</feature>
<dbReference type="InterPro" id="IPR036719">
    <property type="entry name" value="Neuro-gated_channel_TM_sf"/>
</dbReference>
<protein>
    <submittedName>
        <fullName evidence="5">Uncharacterized protein</fullName>
    </submittedName>
</protein>
<dbReference type="GO" id="GO:0017057">
    <property type="term" value="F:6-phosphogluconolactonase activity"/>
    <property type="evidence" value="ECO:0007669"/>
    <property type="project" value="TreeGrafter"/>
</dbReference>
<dbReference type="Gene3D" id="2.130.10.10">
    <property type="entry name" value="YVTN repeat-like/Quinoprotein amine dehydrogenase"/>
    <property type="match status" value="1"/>
</dbReference>
<name>A0A2P4X4C0_9STRA</name>
<feature type="transmembrane region" description="Helical" evidence="4">
    <location>
        <begin position="789"/>
        <end position="810"/>
    </location>
</feature>
<dbReference type="OrthoDB" id="166207at2759"/>
<dbReference type="Proteomes" id="UP000237271">
    <property type="component" value="Unassembled WGS sequence"/>
</dbReference>
<evidence type="ECO:0000256" key="3">
    <source>
        <dbReference type="SAM" id="MobiDB-lite"/>
    </source>
</evidence>
<dbReference type="InterPro" id="IPR019405">
    <property type="entry name" value="Lactonase_7-beta_prop"/>
</dbReference>
<feature type="transmembrane region" description="Helical" evidence="4">
    <location>
        <begin position="753"/>
        <end position="777"/>
    </location>
</feature>
<proteinExistence type="inferred from homology"/>
<dbReference type="InterPro" id="IPR015943">
    <property type="entry name" value="WD40/YVTN_repeat-like_dom_sf"/>
</dbReference>
<dbReference type="PANTHER" id="PTHR30344:SF1">
    <property type="entry name" value="6-PHOSPHOGLUCONOLACTONASE"/>
    <property type="match status" value="1"/>
</dbReference>
<dbReference type="SUPFAM" id="SSF90112">
    <property type="entry name" value="Neurotransmitter-gated ion-channel transmembrane pore"/>
    <property type="match status" value="1"/>
</dbReference>
<dbReference type="PANTHER" id="PTHR30344">
    <property type="entry name" value="6-PHOSPHOGLUCONOLACTONASE-RELATED"/>
    <property type="match status" value="1"/>
</dbReference>
<dbReference type="GO" id="GO:0016020">
    <property type="term" value="C:membrane"/>
    <property type="evidence" value="ECO:0007669"/>
    <property type="project" value="UniProtKB-SubCell"/>
</dbReference>
<evidence type="ECO:0000256" key="2">
    <source>
        <dbReference type="ARBA" id="ARBA00005564"/>
    </source>
</evidence>
<feature type="transmembrane region" description="Helical" evidence="4">
    <location>
        <begin position="926"/>
        <end position="948"/>
    </location>
</feature>
<comment type="similarity">
    <text evidence="2">Belongs to the cycloisomerase 2 family.</text>
</comment>
<dbReference type="Gene3D" id="1.20.58.390">
    <property type="entry name" value="Neurotransmitter-gated ion-channel transmembrane domain"/>
    <property type="match status" value="1"/>
</dbReference>
<dbReference type="GO" id="GO:0005230">
    <property type="term" value="F:extracellular ligand-gated monoatomic ion channel activity"/>
    <property type="evidence" value="ECO:0007669"/>
    <property type="project" value="InterPro"/>
</dbReference>
<sequence>MTGAAIGSIQQSKQCQDQPILFAATWTTDPTKGVYTYKFDTTDGSLKQWAITPLSFATGGINPTYLQESTNKLHEGKRLIYALNRATNVGYVSALTLNANGTLDLINTQQMRGGSPAHATLSPNEDFVAVSNYAGSLSLFPLNKNGTVAPETYYKAFPNGSRVVMDQQATGHIHSTRWLPNSNHVVAVDLGGDSLLQYELDAKAQTLNSLETVSSPPGSGPRHSVLSANGDYLYVANEISNTVSVYKIKQQEALLINPAIQKITTLPPNFTNSSTVADIHLSKNGKFVYVSNRGHDSIAIYAINEADGTLRSLGWESTRGQTPRGFTVYDDWLIVANQKSNDMYIFKVDEHTGLLTYTGNSYPIDAAVCLKVSLQETTTATIEETQSWSSVVLKDKLTLEHVAVDIDTDREQYHLHLELENPIPEAYLANAEYMTLTWPVGGIWKIMHLSDNNRKVHCLSWRKTELNHEEVEEFAKKVEAASISNDPAKVNSSTLAAAESDDLPSSVFQWKMQLGKWGHKQHWFLRDVMPPHDGDSIGSSHPGPLTAHLMAGFSPLEVQIEVNAITSVDTVGQTFTADVTWEVTMPAITTIREDSVLRELMDILEFDENQFEFTNVNSMQEERDMTSSLSPAGPVNFTDSTSLALPLKASTEFLSHLQFSRRVTAAFSEEMTLRSFPVDQQKLTFAFSTGAGVRKSLRITPGAVDAGTFAIANYKLGNVFDVVHHDKVFVGEIDTEGDKKGIRFEMMLERRPGYYVTNVAIPAGIITYLCFISYAPLSDGSLMDTGDRVQIVLTLLLTAVTFKNMVASLTPQISYFTTLDQYVFFCFIISCLVAIENALFPLFSVVFLSLLRLQFTAKTRMEIREQDFSFSDGARERPVIEVVTKDVRTADIFNMMQAIEEEVPPVEEGASWWKDAVTEEFSRQDVVVLALIAICALRLVIFVIQVMWKLVRLPMQWYGAMEKEVEDFDIQSTDNCSDERLRKQLAIVRFCHLQFLLVIEKLKREMRDDKNEDTQQMVASLAVSQHEEGKDVTLAEILATLRKIQVKDSRFQTSEVEEHLVDIKQDVEDEENVDSAYRRVEIRVEDFSFSDGPEEKHQVAIEAHDIKGSELKPWPSGDVHVVTWDTTDETVEDSEPIPIPEPLPDPIPASAPVVEEENSLEEVAVKSIAKDDAVLKRYASYRTAVWWWSSEKTELTTQEQAAVLAVVVTMLTVVGLGLALLWNLGWFVWRFYRERRTLNKLFSEENPVVLEQELRKFPADLLSLRIKQIACVRLRHLQVVSNARSLKQQLEAVEFRGIDMELVNLPLHPTTRKEMTFAEILTAVEEIACRGEQVAVEMMQLVVPPRWRNYVNENLWLKAQDESLQNLHLENARVQQLSEQISELIVAKVNSSEPIPKPVFLLLLASLRQNSGSPPQNGTNGNPTSSEMDAFARCWSGSMTMSGSVGNLGGQKDKDDFNFLLKAFDEKAEQQKVRQELQSAIEHFQSAHEPEHEQLLLLENADSSSSSQIIRRTQQLGATAAASSGATGASMRRLERWVDEAEIMEMTYVEEVESAQFMLEDARRDSFCAAIVTNEGKGLDSVQALATNFVALGAKREDAILKAGEILANRSNMMLLVNSLRGMFDQLRKRDIMKMNERRNRDRAKAQEKRDRMAQKFHNKQRLIAEKIDRTREAQRQQEEEARL</sequence>
<dbReference type="Gene3D" id="2.70.170.10">
    <property type="entry name" value="Neurotransmitter-gated ion-channel ligand-binding domain"/>
    <property type="match status" value="1"/>
</dbReference>